<dbReference type="Proteomes" id="UP000244677">
    <property type="component" value="Chromosome"/>
</dbReference>
<name>A0A2S1LNI5_9FLAO</name>
<dbReference type="AlphaFoldDB" id="A0A2S1LNI5"/>
<dbReference type="EMBL" id="CP020919">
    <property type="protein sequence ID" value="AWG25241.1"/>
    <property type="molecule type" value="Genomic_DNA"/>
</dbReference>
<evidence type="ECO:0000313" key="3">
    <source>
        <dbReference type="Proteomes" id="UP000244677"/>
    </source>
</evidence>
<dbReference type="OrthoDB" id="9797456at2"/>
<dbReference type="CDD" id="cd04301">
    <property type="entry name" value="NAT_SF"/>
    <property type="match status" value="1"/>
</dbReference>
<protein>
    <recommendedName>
        <fullName evidence="1">N-acetyltransferase domain-containing protein</fullName>
    </recommendedName>
</protein>
<dbReference type="GO" id="GO:0016747">
    <property type="term" value="F:acyltransferase activity, transferring groups other than amino-acyl groups"/>
    <property type="evidence" value="ECO:0007669"/>
    <property type="project" value="InterPro"/>
</dbReference>
<dbReference type="InterPro" id="IPR013653">
    <property type="entry name" value="GCN5-like_dom"/>
</dbReference>
<proteinExistence type="predicted"/>
<evidence type="ECO:0000313" key="2">
    <source>
        <dbReference type="EMBL" id="AWG25241.1"/>
    </source>
</evidence>
<gene>
    <name evidence="2" type="ORF">FK004_08335</name>
</gene>
<dbReference type="RefSeq" id="WP_108736844.1">
    <property type="nucleotide sequence ID" value="NZ_CP020919.1"/>
</dbReference>
<dbReference type="SUPFAM" id="SSF55729">
    <property type="entry name" value="Acyl-CoA N-acyltransferases (Nat)"/>
    <property type="match status" value="1"/>
</dbReference>
<keyword evidence="3" id="KW-1185">Reference proteome</keyword>
<dbReference type="Gene3D" id="3.40.630.30">
    <property type="match status" value="1"/>
</dbReference>
<accession>A0A2S1LNI5</accession>
<feature type="domain" description="N-acetyltransferase" evidence="1">
    <location>
        <begin position="86"/>
        <end position="231"/>
    </location>
</feature>
<organism evidence="2 3">
    <name type="scientific">Flavobacterium kingsejongi</name>
    <dbReference type="NCBI Taxonomy" id="1678728"/>
    <lineage>
        <taxon>Bacteria</taxon>
        <taxon>Pseudomonadati</taxon>
        <taxon>Bacteroidota</taxon>
        <taxon>Flavobacteriia</taxon>
        <taxon>Flavobacteriales</taxon>
        <taxon>Flavobacteriaceae</taxon>
        <taxon>Flavobacterium</taxon>
    </lineage>
</organism>
<dbReference type="InterPro" id="IPR016181">
    <property type="entry name" value="Acyl_CoA_acyltransferase"/>
</dbReference>
<dbReference type="KEGG" id="fki:FK004_08335"/>
<dbReference type="InterPro" id="IPR000182">
    <property type="entry name" value="GNAT_dom"/>
</dbReference>
<dbReference type="PROSITE" id="PS51186">
    <property type="entry name" value="GNAT"/>
    <property type="match status" value="1"/>
</dbReference>
<reference evidence="2 3" key="1">
    <citation type="submission" date="2017-04" db="EMBL/GenBank/DDBJ databases">
        <title>Complete genome sequence of Flavobacterium kingsejong AJ004.</title>
        <authorList>
            <person name="Lee P.C."/>
        </authorList>
    </citation>
    <scope>NUCLEOTIDE SEQUENCE [LARGE SCALE GENOMIC DNA]</scope>
    <source>
        <strain evidence="2 3">AJ004</strain>
    </source>
</reference>
<evidence type="ECO:0000259" key="1">
    <source>
        <dbReference type="PROSITE" id="PS51186"/>
    </source>
</evidence>
<sequence>MKTHLLDNPIWNALETVHQAFATGTSMVQKYADDRLPFMAMQYYDGLHLAAIAPYCRRDEIIFIKDALTTIPADWAIVDRINCLQMVYTPEAAVLLPAVEEEVRLTAADQEELFELVQLVQPGFFKRNTVELGNYYGIRSGGKLVAVAGERFKLDGFTELSAICTHPEYTGKRYAQRLITVLCTEILNQGAVPFLHVVDSNTRAIQIYERMGFQKRIDFPLLKLRYLGTGG</sequence>
<dbReference type="Pfam" id="PF08445">
    <property type="entry name" value="FR47"/>
    <property type="match status" value="1"/>
</dbReference>